<comment type="pathway">
    <text evidence="1">Glycerolipid metabolism; triacylglycerol biosynthesis.</text>
</comment>
<dbReference type="GO" id="GO:0051701">
    <property type="term" value="P:biological process involved in interaction with host"/>
    <property type="evidence" value="ECO:0007669"/>
    <property type="project" value="TreeGrafter"/>
</dbReference>
<evidence type="ECO:0000256" key="6">
    <source>
        <dbReference type="ARBA" id="ARBA00022679"/>
    </source>
</evidence>
<dbReference type="OrthoDB" id="9810950at2"/>
<evidence type="ECO:0000256" key="9">
    <source>
        <dbReference type="ARBA" id="ARBA00023315"/>
    </source>
</evidence>
<comment type="catalytic activity">
    <reaction evidence="10">
        <text>an acyl-CoA + a 1,2-diacyl-sn-glycerol = a triacyl-sn-glycerol + CoA</text>
        <dbReference type="Rhea" id="RHEA:10868"/>
        <dbReference type="ChEBI" id="CHEBI:17815"/>
        <dbReference type="ChEBI" id="CHEBI:57287"/>
        <dbReference type="ChEBI" id="CHEBI:58342"/>
        <dbReference type="ChEBI" id="CHEBI:64615"/>
        <dbReference type="EC" id="2.3.1.20"/>
    </reaction>
</comment>
<dbReference type="InterPro" id="IPR004255">
    <property type="entry name" value="O-acyltransferase_WSD1_N"/>
</dbReference>
<accession>A0A1R0L4A7</accession>
<dbReference type="GO" id="GO:0001666">
    <property type="term" value="P:response to hypoxia"/>
    <property type="evidence" value="ECO:0007669"/>
    <property type="project" value="TreeGrafter"/>
</dbReference>
<dbReference type="EMBL" id="MQUQ01000001">
    <property type="protein sequence ID" value="OLZ57412.1"/>
    <property type="molecule type" value="Genomic_DNA"/>
</dbReference>
<evidence type="ECO:0000259" key="11">
    <source>
        <dbReference type="Pfam" id="PF03007"/>
    </source>
</evidence>
<keyword evidence="9" id="KW-0012">Acyltransferase</keyword>
<dbReference type="RefSeq" id="WP_076155034.1">
    <property type="nucleotide sequence ID" value="NZ_JBEZVB010000036.1"/>
</dbReference>
<evidence type="ECO:0000259" key="12">
    <source>
        <dbReference type="Pfam" id="PF06974"/>
    </source>
</evidence>
<dbReference type="GO" id="GO:0006071">
    <property type="term" value="P:glycerol metabolic process"/>
    <property type="evidence" value="ECO:0007669"/>
    <property type="project" value="UniProtKB-KW"/>
</dbReference>
<evidence type="ECO:0000256" key="7">
    <source>
        <dbReference type="ARBA" id="ARBA00022798"/>
    </source>
</evidence>
<dbReference type="Proteomes" id="UP000187486">
    <property type="component" value="Unassembled WGS sequence"/>
</dbReference>
<keyword evidence="5" id="KW-0444">Lipid biosynthesis</keyword>
<dbReference type="InterPro" id="IPR023213">
    <property type="entry name" value="CAT-like_dom_sf"/>
</dbReference>
<dbReference type="EC" id="2.3.1.20" evidence="4"/>
<keyword evidence="14" id="KW-1185">Reference proteome</keyword>
<dbReference type="GO" id="GO:0071731">
    <property type="term" value="P:response to nitric oxide"/>
    <property type="evidence" value="ECO:0007669"/>
    <property type="project" value="TreeGrafter"/>
</dbReference>
<dbReference type="PANTHER" id="PTHR31650">
    <property type="entry name" value="O-ACYLTRANSFERASE (WSD1-LIKE) FAMILY PROTEIN"/>
    <property type="match status" value="1"/>
</dbReference>
<reference evidence="13 14" key="1">
    <citation type="submission" date="2016-01" db="EMBL/GenBank/DDBJ databases">
        <title>Amycolatopsis coloradensis genome sequencing and assembly.</title>
        <authorList>
            <person name="Mayilraj S."/>
        </authorList>
    </citation>
    <scope>NUCLEOTIDE SEQUENCE [LARGE SCALE GENOMIC DNA]</scope>
    <source>
        <strain evidence="13 14">DSM 44225</strain>
    </source>
</reference>
<evidence type="ECO:0000256" key="3">
    <source>
        <dbReference type="ARBA" id="ARBA00009587"/>
    </source>
</evidence>
<dbReference type="GO" id="GO:0019432">
    <property type="term" value="P:triglyceride biosynthetic process"/>
    <property type="evidence" value="ECO:0007669"/>
    <property type="project" value="UniProtKB-UniPathway"/>
</dbReference>
<dbReference type="GO" id="GO:0005886">
    <property type="term" value="C:plasma membrane"/>
    <property type="evidence" value="ECO:0007669"/>
    <property type="project" value="TreeGrafter"/>
</dbReference>
<evidence type="ECO:0000313" key="13">
    <source>
        <dbReference type="EMBL" id="OLZ57412.1"/>
    </source>
</evidence>
<gene>
    <name evidence="13" type="ORF">BS329_01705</name>
</gene>
<dbReference type="InterPro" id="IPR009721">
    <property type="entry name" value="O-acyltransferase_WSD1_C"/>
</dbReference>
<comment type="caution">
    <text evidence="13">The sequence shown here is derived from an EMBL/GenBank/DDBJ whole genome shotgun (WGS) entry which is preliminary data.</text>
</comment>
<dbReference type="AlphaFoldDB" id="A0A1R0L4A7"/>
<organism evidence="13 14">
    <name type="scientific">Amycolatopsis coloradensis</name>
    <dbReference type="NCBI Taxonomy" id="76021"/>
    <lineage>
        <taxon>Bacteria</taxon>
        <taxon>Bacillati</taxon>
        <taxon>Actinomycetota</taxon>
        <taxon>Actinomycetes</taxon>
        <taxon>Pseudonocardiales</taxon>
        <taxon>Pseudonocardiaceae</taxon>
        <taxon>Amycolatopsis</taxon>
    </lineage>
</organism>
<name>A0A1R0L4A7_9PSEU</name>
<evidence type="ECO:0000313" key="14">
    <source>
        <dbReference type="Proteomes" id="UP000187486"/>
    </source>
</evidence>
<evidence type="ECO:0000256" key="5">
    <source>
        <dbReference type="ARBA" id="ARBA00022516"/>
    </source>
</evidence>
<evidence type="ECO:0000256" key="1">
    <source>
        <dbReference type="ARBA" id="ARBA00004771"/>
    </source>
</evidence>
<proteinExistence type="inferred from homology"/>
<dbReference type="Gene3D" id="3.30.559.10">
    <property type="entry name" value="Chloramphenicol acetyltransferase-like domain"/>
    <property type="match status" value="1"/>
</dbReference>
<dbReference type="SUPFAM" id="SSF52777">
    <property type="entry name" value="CoA-dependent acyltransferases"/>
    <property type="match status" value="1"/>
</dbReference>
<keyword evidence="6" id="KW-0808">Transferase</keyword>
<dbReference type="STRING" id="76021.BS329_01705"/>
<dbReference type="Pfam" id="PF03007">
    <property type="entry name" value="WS_DGAT_cat"/>
    <property type="match status" value="1"/>
</dbReference>
<evidence type="ECO:0000256" key="8">
    <source>
        <dbReference type="ARBA" id="ARBA00023098"/>
    </source>
</evidence>
<protein>
    <recommendedName>
        <fullName evidence="4">diacylglycerol O-acyltransferase</fullName>
        <ecNumber evidence="4">2.3.1.20</ecNumber>
    </recommendedName>
</protein>
<dbReference type="PANTHER" id="PTHR31650:SF1">
    <property type="entry name" value="WAX ESTER SYNTHASE_DIACYLGLYCEROL ACYLTRANSFERASE 4-RELATED"/>
    <property type="match status" value="1"/>
</dbReference>
<dbReference type="Pfam" id="PF06974">
    <property type="entry name" value="WS_DGAT_C"/>
    <property type="match status" value="1"/>
</dbReference>
<comment type="similarity">
    <text evidence="3">Belongs to the long-chain O-acyltransferase family.</text>
</comment>
<keyword evidence="8" id="KW-0443">Lipid metabolism</keyword>
<dbReference type="GO" id="GO:0004144">
    <property type="term" value="F:diacylglycerol O-acyltransferase activity"/>
    <property type="evidence" value="ECO:0007669"/>
    <property type="project" value="UniProtKB-EC"/>
</dbReference>
<keyword evidence="7" id="KW-0319">Glycerol metabolism</keyword>
<feature type="domain" description="O-acyltransferase WSD1 C-terminal" evidence="12">
    <location>
        <begin position="354"/>
        <end position="493"/>
    </location>
</feature>
<dbReference type="UniPathway" id="UPA00282"/>
<sequence length="514" mass="55658">MSILDGESGYNMNSSPFRHLSNSVSWGAVREMNAVETMFWRVDSSAGVEANLVGLLLLDRAPDWERLVDRHQWVVRAAPLLRKRLVEPPLHWGRPFWADDPAFDVTHHLRRVRLPSPGSRRQLLDFAQTLSMSPFSPARPLWEAVLVEGVDGHGAAYLLKLHHSLTDGTGASQLVYLLVDAEAEPAEEKLLPPMPPNRRADNRTLLVAGRFARMLGRLRPPRVSGKIRHRAAPAVSVLSSAQRNGAAPRSRRLPDVAALLGMAKSFAHATVLPSAPPAPLLAGRSRYAHFEMVDVPFAALRAAGKACGGTFNDAYLAGLAGAFDRYHRRFGLALDILPALLPISVRRPGAVAGGNHLASTRLVLPVGGRTPAERVGLIHDAVTAVREGPTLHALSLISRPITPLPPSVVGRITKEMFRDNDLLASNFAGIPQPVYLAGAKVVAIQPYAPLLRGAVSVALVSYVDQAQMGVNLDTGAITEPGVFVRCLRESFDEVIGLASRQEQARGEPTAQRGR</sequence>
<evidence type="ECO:0000256" key="10">
    <source>
        <dbReference type="ARBA" id="ARBA00048109"/>
    </source>
</evidence>
<evidence type="ECO:0000256" key="2">
    <source>
        <dbReference type="ARBA" id="ARBA00005189"/>
    </source>
</evidence>
<feature type="domain" description="O-acyltransferase WSD1-like N-terminal" evidence="11">
    <location>
        <begin position="33"/>
        <end position="315"/>
    </location>
</feature>
<dbReference type="InterPro" id="IPR045034">
    <property type="entry name" value="O-acyltransferase_WSD1-like"/>
</dbReference>
<evidence type="ECO:0000256" key="4">
    <source>
        <dbReference type="ARBA" id="ARBA00013244"/>
    </source>
</evidence>
<comment type="pathway">
    <text evidence="2">Lipid metabolism.</text>
</comment>